<comment type="caution">
    <text evidence="1">The sequence shown here is derived from an EMBL/GenBank/DDBJ whole genome shotgun (WGS) entry which is preliminary data.</text>
</comment>
<name>A0A8T2XKD0_POPDE</name>
<dbReference type="AlphaFoldDB" id="A0A8T2XKD0"/>
<evidence type="ECO:0000313" key="2">
    <source>
        <dbReference type="Proteomes" id="UP000807159"/>
    </source>
</evidence>
<gene>
    <name evidence="1" type="ORF">H0E87_021890</name>
</gene>
<reference evidence="1" key="1">
    <citation type="journal article" date="2021" name="J. Hered.">
        <title>Genome Assembly of Salicaceae Populus deltoides (Eastern Cottonwood) I-69 Based on Nanopore Sequencing and Hi-C Technologies.</title>
        <authorList>
            <person name="Bai S."/>
            <person name="Wu H."/>
            <person name="Zhang J."/>
            <person name="Pan Z."/>
            <person name="Zhao W."/>
            <person name="Li Z."/>
            <person name="Tong C."/>
        </authorList>
    </citation>
    <scope>NUCLEOTIDE SEQUENCE</scope>
    <source>
        <tissue evidence="1">Leaf</tissue>
    </source>
</reference>
<dbReference type="Proteomes" id="UP000807159">
    <property type="component" value="Chromosome 12"/>
</dbReference>
<dbReference type="EMBL" id="JACEGQ020000012">
    <property type="protein sequence ID" value="KAH8492497.1"/>
    <property type="molecule type" value="Genomic_DNA"/>
</dbReference>
<organism evidence="1 2">
    <name type="scientific">Populus deltoides</name>
    <name type="common">Eastern poplar</name>
    <name type="synonym">Eastern cottonwood</name>
    <dbReference type="NCBI Taxonomy" id="3696"/>
    <lineage>
        <taxon>Eukaryota</taxon>
        <taxon>Viridiplantae</taxon>
        <taxon>Streptophyta</taxon>
        <taxon>Embryophyta</taxon>
        <taxon>Tracheophyta</taxon>
        <taxon>Spermatophyta</taxon>
        <taxon>Magnoliopsida</taxon>
        <taxon>eudicotyledons</taxon>
        <taxon>Gunneridae</taxon>
        <taxon>Pentapetalae</taxon>
        <taxon>rosids</taxon>
        <taxon>fabids</taxon>
        <taxon>Malpighiales</taxon>
        <taxon>Salicaceae</taxon>
        <taxon>Saliceae</taxon>
        <taxon>Populus</taxon>
    </lineage>
</organism>
<keyword evidence="2" id="KW-1185">Reference proteome</keyword>
<protein>
    <submittedName>
        <fullName evidence="1">Uncharacterized protein</fullName>
    </submittedName>
</protein>
<accession>A0A8T2XKD0</accession>
<proteinExistence type="predicted"/>
<evidence type="ECO:0000313" key="1">
    <source>
        <dbReference type="EMBL" id="KAH8492497.1"/>
    </source>
</evidence>
<sequence length="100" mass="11177">MINAEEGEIEEEGNAYGTRLVQLLVVCSEAVSCRESHMPQQKLDKSHSINIPFFTSTFLSIDHCRCCCLFNSVSCQIALRISPYPISEIKLNRNAIQAAN</sequence>